<evidence type="ECO:0000256" key="1">
    <source>
        <dbReference type="SAM" id="MobiDB-lite"/>
    </source>
</evidence>
<dbReference type="InParanoid" id="C5L4Y1"/>
<dbReference type="RefSeq" id="XP_002776385.1">
    <property type="nucleotide sequence ID" value="XM_002776339.1"/>
</dbReference>
<dbReference type="AlphaFoldDB" id="C5L4Y1"/>
<feature type="compositionally biased region" description="Basic and acidic residues" evidence="1">
    <location>
        <begin position="20"/>
        <end position="31"/>
    </location>
</feature>
<accession>C5L4Y1</accession>
<sequence length="992" mass="108981">MPPPFRPRASKSSFKPAPARGDRKAFLRQDFPRPLSRREQDFLHRDMERELMRAPPLLPTAKDMSLVQSTSTVFIHPKLDLCLDQAVKSADVDLDRAVKNVVDVVESLPSREGLTRPDLRMQALVTRVANRMQLSSVDTLFYAAMLGLSVGGTNCDNIFEELLSVSRVHEVSPANLVRLFRARALGTCPGDREWQILASMVTSSVRLEALVPLLELLSLAKVEEPTSWELALGSLSWLTLSVPEFLTCLGALKACPDVELAAKHCARAVHALESGLVYELLSLADRDTLLYTLAILKHRFESHVLCPHPLQVEVADGPARLLARRLASDMNLDQAAFPRMCRVSMALVQLGRLPDWTVKAIEKRLASPRLLLLPSAGVQATDLLSLLWALHRWPNSWRRRPEWGAPDGLGTQLHMALRAHLTSGTMTARMLLTAVECLASFTTRKTKPVLLDAMREAARLALENKEALTLNEICMAASTYTVRLRFSSIEPQTTVAFLQLLHQRGLDRLTTPQLADLCEVHSHSRIVTGLPETLDALTARLENTGGLIAPSVAARVLVSGAMMQAVAPEGLILALGKAVNAAENLHPRVAARSIWGIIAWQAGRHEEPGLTGELEKLVMAVASREAMETVLEHRAVSGMLWQALSAPQADASIRGVMEGYKAHLLALDQQDDYNMFPSGPIPDLDGLLEQAGLGRSASLVEDKEIGRDPSLVAGPDGAGSIAPSDEFELNLALAESPSVGTDEIEQPMGIDDQNEHLSEANYDIRQILGEHTWRQLVVESAERERLTSEAEGSSGVANGAAPEDEDEDLDSPKDASYLAGLRAAALKRSPRTTFPKLQGLLADILSALNVCHRFPRVGIELEHELHKDSGGFEYLPRLHEQFDLDWLHRGAKIGIIVLGPKSYALDDQRHLLCDAKMSEMQYEASGLDVLIVHSDHLHAAHEAGEDELKKRVRRANRLPPLGNDCEMLKRCIDVVLGVDEGRDEVSVYSHGL</sequence>
<feature type="region of interest" description="Disordered" evidence="1">
    <location>
        <begin position="1"/>
        <end position="31"/>
    </location>
</feature>
<feature type="region of interest" description="Disordered" evidence="1">
    <location>
        <begin position="784"/>
        <end position="813"/>
    </location>
</feature>
<gene>
    <name evidence="2" type="ORF">Pmar_PMAR013111</name>
</gene>
<dbReference type="EMBL" id="GG679185">
    <property type="protein sequence ID" value="EER08201.1"/>
    <property type="molecule type" value="Genomic_DNA"/>
</dbReference>
<proteinExistence type="predicted"/>
<evidence type="ECO:0000313" key="3">
    <source>
        <dbReference type="Proteomes" id="UP000007800"/>
    </source>
</evidence>
<dbReference type="Proteomes" id="UP000007800">
    <property type="component" value="Unassembled WGS sequence"/>
</dbReference>
<organism evidence="3">
    <name type="scientific">Perkinsus marinus (strain ATCC 50983 / TXsc)</name>
    <dbReference type="NCBI Taxonomy" id="423536"/>
    <lineage>
        <taxon>Eukaryota</taxon>
        <taxon>Sar</taxon>
        <taxon>Alveolata</taxon>
        <taxon>Perkinsozoa</taxon>
        <taxon>Perkinsea</taxon>
        <taxon>Perkinsida</taxon>
        <taxon>Perkinsidae</taxon>
        <taxon>Perkinsus</taxon>
    </lineage>
</organism>
<name>C5L4Y1_PERM5</name>
<keyword evidence="3" id="KW-1185">Reference proteome</keyword>
<dbReference type="OrthoDB" id="431272at2759"/>
<evidence type="ECO:0000313" key="2">
    <source>
        <dbReference type="EMBL" id="EER08201.1"/>
    </source>
</evidence>
<protein>
    <submittedName>
        <fullName evidence="2">Uncharacterized protein</fullName>
    </submittedName>
</protein>
<dbReference type="GeneID" id="9064381"/>
<reference evidence="2 3" key="1">
    <citation type="submission" date="2008-07" db="EMBL/GenBank/DDBJ databases">
        <authorList>
            <person name="El-Sayed N."/>
            <person name="Caler E."/>
            <person name="Inman J."/>
            <person name="Amedeo P."/>
            <person name="Hass B."/>
            <person name="Wortman J."/>
        </authorList>
    </citation>
    <scope>NUCLEOTIDE SEQUENCE [LARGE SCALE GENOMIC DNA]</scope>
    <source>
        <strain evidence="3">ATCC 50983 / TXsc</strain>
    </source>
</reference>